<keyword evidence="2 4" id="KW-0479">Metal-binding</keyword>
<dbReference type="InterPro" id="IPR023635">
    <property type="entry name" value="Peptide_deformylase"/>
</dbReference>
<dbReference type="SUPFAM" id="SSF56420">
    <property type="entry name" value="Peptide deformylase"/>
    <property type="match status" value="1"/>
</dbReference>
<gene>
    <name evidence="4" type="primary">def</name>
    <name evidence="5" type="ORF">BC643_3621</name>
</gene>
<sequence length="187" mass="21494">MIYPITVYGEPLLRKVAKPIDKDYPGFDQLVKDMFETMYHSDGVGLAAPQIGLSIRMFVIDASAAADEEPELEGFKKAFINPEIIEFKGDEWIMNEGCLSLPEIREDVSRPEFVKIKYYDENFVEHIEEYGGFAARVIQHEYDHLEGKLLIDYLSPLKKRMLKSRLTNITKGKVKTSYRIIIPGTKK</sequence>
<evidence type="ECO:0000313" key="5">
    <source>
        <dbReference type="EMBL" id="RKD88472.1"/>
    </source>
</evidence>
<dbReference type="NCBIfam" id="TIGR00079">
    <property type="entry name" value="pept_deformyl"/>
    <property type="match status" value="1"/>
</dbReference>
<keyword evidence="3 4" id="KW-0378">Hydrolase</keyword>
<accession>A0A419VZ17</accession>
<dbReference type="OrthoDB" id="9784988at2"/>
<comment type="cofactor">
    <cofactor evidence="4">
        <name>Fe(2+)</name>
        <dbReference type="ChEBI" id="CHEBI:29033"/>
    </cofactor>
    <text evidence="4">Binds 1 Fe(2+) ion.</text>
</comment>
<comment type="catalytic activity">
    <reaction evidence="4">
        <text>N-terminal N-formyl-L-methionyl-[peptide] + H2O = N-terminal L-methionyl-[peptide] + formate</text>
        <dbReference type="Rhea" id="RHEA:24420"/>
        <dbReference type="Rhea" id="RHEA-COMP:10639"/>
        <dbReference type="Rhea" id="RHEA-COMP:10640"/>
        <dbReference type="ChEBI" id="CHEBI:15377"/>
        <dbReference type="ChEBI" id="CHEBI:15740"/>
        <dbReference type="ChEBI" id="CHEBI:49298"/>
        <dbReference type="ChEBI" id="CHEBI:64731"/>
        <dbReference type="EC" id="3.5.1.88"/>
    </reaction>
</comment>
<dbReference type="CDD" id="cd00487">
    <property type="entry name" value="Pep_deformylase"/>
    <property type="match status" value="1"/>
</dbReference>
<dbReference type="InterPro" id="IPR036821">
    <property type="entry name" value="Peptide_deformylase_sf"/>
</dbReference>
<keyword evidence="6" id="KW-1185">Reference proteome</keyword>
<evidence type="ECO:0000313" key="6">
    <source>
        <dbReference type="Proteomes" id="UP000283387"/>
    </source>
</evidence>
<feature type="binding site" evidence="4">
    <location>
        <position position="140"/>
    </location>
    <ligand>
        <name>Fe cation</name>
        <dbReference type="ChEBI" id="CHEBI:24875"/>
    </ligand>
</feature>
<keyword evidence="4" id="KW-0648">Protein biosynthesis</keyword>
<feature type="binding site" evidence="4">
    <location>
        <position position="98"/>
    </location>
    <ligand>
        <name>Fe cation</name>
        <dbReference type="ChEBI" id="CHEBI:24875"/>
    </ligand>
</feature>
<dbReference type="GO" id="GO:0046872">
    <property type="term" value="F:metal ion binding"/>
    <property type="evidence" value="ECO:0007669"/>
    <property type="project" value="UniProtKB-KW"/>
</dbReference>
<reference evidence="5 6" key="1">
    <citation type="submission" date="2018-09" db="EMBL/GenBank/DDBJ databases">
        <title>Genomic Encyclopedia of Archaeal and Bacterial Type Strains, Phase II (KMG-II): from individual species to whole genera.</title>
        <authorList>
            <person name="Goeker M."/>
        </authorList>
    </citation>
    <scope>NUCLEOTIDE SEQUENCE [LARGE SCALE GENOMIC DNA]</scope>
    <source>
        <strain evidence="5 6">DSM 27148</strain>
    </source>
</reference>
<dbReference type="AlphaFoldDB" id="A0A419VZ17"/>
<feature type="binding site" evidence="4">
    <location>
        <position position="144"/>
    </location>
    <ligand>
        <name>Fe cation</name>
        <dbReference type="ChEBI" id="CHEBI:24875"/>
    </ligand>
</feature>
<proteinExistence type="inferred from homology"/>
<dbReference type="HAMAP" id="MF_00163">
    <property type="entry name" value="Pep_deformylase"/>
    <property type="match status" value="1"/>
</dbReference>
<dbReference type="PRINTS" id="PR01576">
    <property type="entry name" value="PDEFORMYLASE"/>
</dbReference>
<comment type="function">
    <text evidence="4">Removes the formyl group from the N-terminal Met of newly synthesized proteins. Requires at least a dipeptide for an efficient rate of reaction. N-terminal L-methionine is a prerequisite for activity but the enzyme has broad specificity at other positions.</text>
</comment>
<evidence type="ECO:0000256" key="1">
    <source>
        <dbReference type="ARBA" id="ARBA00010759"/>
    </source>
</evidence>
<evidence type="ECO:0000256" key="2">
    <source>
        <dbReference type="ARBA" id="ARBA00022723"/>
    </source>
</evidence>
<evidence type="ECO:0000256" key="4">
    <source>
        <dbReference type="HAMAP-Rule" id="MF_00163"/>
    </source>
</evidence>
<dbReference type="NCBIfam" id="NF001159">
    <property type="entry name" value="PRK00150.1-3"/>
    <property type="match status" value="1"/>
</dbReference>
<dbReference type="Pfam" id="PF01327">
    <property type="entry name" value="Pep_deformylase"/>
    <property type="match status" value="1"/>
</dbReference>
<dbReference type="GO" id="GO:0006412">
    <property type="term" value="P:translation"/>
    <property type="evidence" value="ECO:0007669"/>
    <property type="project" value="UniProtKB-UniRule"/>
</dbReference>
<dbReference type="Gene3D" id="3.90.45.10">
    <property type="entry name" value="Peptide deformylase"/>
    <property type="match status" value="1"/>
</dbReference>
<dbReference type="PANTHER" id="PTHR10458">
    <property type="entry name" value="PEPTIDE DEFORMYLASE"/>
    <property type="match status" value="1"/>
</dbReference>
<dbReference type="PIRSF" id="PIRSF004749">
    <property type="entry name" value="Pep_def"/>
    <property type="match status" value="1"/>
</dbReference>
<organism evidence="5 6">
    <name type="scientific">Mangrovibacterium diazotrophicum</name>
    <dbReference type="NCBI Taxonomy" id="1261403"/>
    <lineage>
        <taxon>Bacteria</taxon>
        <taxon>Pseudomonadati</taxon>
        <taxon>Bacteroidota</taxon>
        <taxon>Bacteroidia</taxon>
        <taxon>Marinilabiliales</taxon>
        <taxon>Prolixibacteraceae</taxon>
        <taxon>Mangrovibacterium</taxon>
    </lineage>
</organism>
<feature type="active site" evidence="4">
    <location>
        <position position="141"/>
    </location>
</feature>
<dbReference type="PANTHER" id="PTHR10458:SF22">
    <property type="entry name" value="PEPTIDE DEFORMYLASE"/>
    <property type="match status" value="1"/>
</dbReference>
<dbReference type="GO" id="GO:0042586">
    <property type="term" value="F:peptide deformylase activity"/>
    <property type="evidence" value="ECO:0007669"/>
    <property type="project" value="UniProtKB-UniRule"/>
</dbReference>
<protein>
    <recommendedName>
        <fullName evidence="4">Peptide deformylase</fullName>
        <shortName evidence="4">PDF</shortName>
        <ecNumber evidence="4">3.5.1.88</ecNumber>
    </recommendedName>
    <alternativeName>
        <fullName evidence="4">Polypeptide deformylase</fullName>
    </alternativeName>
</protein>
<evidence type="ECO:0000256" key="3">
    <source>
        <dbReference type="ARBA" id="ARBA00022801"/>
    </source>
</evidence>
<comment type="caution">
    <text evidence="5">The sequence shown here is derived from an EMBL/GenBank/DDBJ whole genome shotgun (WGS) entry which is preliminary data.</text>
</comment>
<dbReference type="EC" id="3.5.1.88" evidence="4"/>
<comment type="similarity">
    <text evidence="1 4">Belongs to the polypeptide deformylase family.</text>
</comment>
<name>A0A419VZ17_9BACT</name>
<keyword evidence="4" id="KW-0408">Iron</keyword>
<dbReference type="Proteomes" id="UP000283387">
    <property type="component" value="Unassembled WGS sequence"/>
</dbReference>
<dbReference type="EMBL" id="RAPN01000002">
    <property type="protein sequence ID" value="RKD88472.1"/>
    <property type="molecule type" value="Genomic_DNA"/>
</dbReference>
<dbReference type="RefSeq" id="WP_120274629.1">
    <property type="nucleotide sequence ID" value="NZ_RAPN01000002.1"/>
</dbReference>